<evidence type="ECO:0000313" key="1">
    <source>
        <dbReference type="EMBL" id="POW15490.1"/>
    </source>
</evidence>
<organism evidence="1 2">
    <name type="scientific">Puccinia striiformis</name>
    <dbReference type="NCBI Taxonomy" id="27350"/>
    <lineage>
        <taxon>Eukaryota</taxon>
        <taxon>Fungi</taxon>
        <taxon>Dikarya</taxon>
        <taxon>Basidiomycota</taxon>
        <taxon>Pucciniomycotina</taxon>
        <taxon>Pucciniomycetes</taxon>
        <taxon>Pucciniales</taxon>
        <taxon>Pucciniaceae</taxon>
        <taxon>Puccinia</taxon>
    </lineage>
</organism>
<keyword evidence="2" id="KW-1185">Reference proteome</keyword>
<dbReference type="AlphaFoldDB" id="A0A2S4W146"/>
<comment type="caution">
    <text evidence="1">The sequence shown here is derived from an EMBL/GenBank/DDBJ whole genome shotgun (WGS) entry which is preliminary data.</text>
</comment>
<dbReference type="VEuPathDB" id="FungiDB:PSHT_04889"/>
<dbReference type="VEuPathDB" id="FungiDB:PSTT_02120"/>
<dbReference type="EMBL" id="PKSL01000012">
    <property type="protein sequence ID" value="POW15490.1"/>
    <property type="molecule type" value="Genomic_DNA"/>
</dbReference>
<proteinExistence type="predicted"/>
<reference evidence="1" key="1">
    <citation type="submission" date="2017-12" db="EMBL/GenBank/DDBJ databases">
        <title>Gene loss provides genomic basis for host adaptation in cereal stripe rust fungi.</title>
        <authorList>
            <person name="Xia C."/>
        </authorList>
    </citation>
    <scope>NUCLEOTIDE SEQUENCE [LARGE SCALE GENOMIC DNA]</scope>
    <source>
        <strain evidence="1">93-210</strain>
    </source>
</reference>
<protein>
    <submittedName>
        <fullName evidence="1">Uncharacterized protein</fullName>
    </submittedName>
</protein>
<accession>A0A2S4W146</accession>
<feature type="non-terminal residue" evidence="1">
    <location>
        <position position="214"/>
    </location>
</feature>
<dbReference type="Proteomes" id="UP000239156">
    <property type="component" value="Unassembled WGS sequence"/>
</dbReference>
<name>A0A2S4W146_9BASI</name>
<sequence>CQASSHYIDPPTNSTNTIQSFSFKREFSLSNQDFEVTQDDNNAHILSVETHLKNKLALRFALDLIKPDGERVGVKVNLSMYFLPPSHHPTPIQGRKAHCNFDQTYKISNGVQLLFKTEGPGIDRWFIKKSGYIKQQYKWERHLRRLSGVVKGEDGRKVAYFSTKTWGSDFLAAISHSKWPQVSKHTIKTNGDVPLEILVALFASAAVRKDKCGW</sequence>
<gene>
    <name evidence="1" type="ORF">PSTT_02120</name>
</gene>
<feature type="non-terminal residue" evidence="1">
    <location>
        <position position="1"/>
    </location>
</feature>
<evidence type="ECO:0000313" key="2">
    <source>
        <dbReference type="Proteomes" id="UP000239156"/>
    </source>
</evidence>